<reference evidence="2 3" key="1">
    <citation type="journal article" date="2024" name="G3 (Bethesda)">
        <title>Genome assembly of Hibiscus sabdariffa L. provides insights into metabolisms of medicinal natural products.</title>
        <authorList>
            <person name="Kim T."/>
        </authorList>
    </citation>
    <scope>NUCLEOTIDE SEQUENCE [LARGE SCALE GENOMIC DNA]</scope>
    <source>
        <strain evidence="2">TK-2024</strain>
        <tissue evidence="2">Old leaves</tissue>
    </source>
</reference>
<feature type="region of interest" description="Disordered" evidence="1">
    <location>
        <begin position="216"/>
        <end position="250"/>
    </location>
</feature>
<name>A0ABR1Z7Y3_9ROSI</name>
<dbReference type="EMBL" id="JBBPBN010002511">
    <property type="protein sequence ID" value="KAK8475530.1"/>
    <property type="molecule type" value="Genomic_DNA"/>
</dbReference>
<keyword evidence="3" id="KW-1185">Reference proteome</keyword>
<gene>
    <name evidence="2" type="ORF">V6N11_028175</name>
</gene>
<evidence type="ECO:0000313" key="3">
    <source>
        <dbReference type="Proteomes" id="UP001396334"/>
    </source>
</evidence>
<organism evidence="2 3">
    <name type="scientific">Hibiscus sabdariffa</name>
    <name type="common">roselle</name>
    <dbReference type="NCBI Taxonomy" id="183260"/>
    <lineage>
        <taxon>Eukaryota</taxon>
        <taxon>Viridiplantae</taxon>
        <taxon>Streptophyta</taxon>
        <taxon>Embryophyta</taxon>
        <taxon>Tracheophyta</taxon>
        <taxon>Spermatophyta</taxon>
        <taxon>Magnoliopsida</taxon>
        <taxon>eudicotyledons</taxon>
        <taxon>Gunneridae</taxon>
        <taxon>Pentapetalae</taxon>
        <taxon>rosids</taxon>
        <taxon>malvids</taxon>
        <taxon>Malvales</taxon>
        <taxon>Malvaceae</taxon>
        <taxon>Malvoideae</taxon>
        <taxon>Hibiscus</taxon>
    </lineage>
</organism>
<proteinExistence type="predicted"/>
<protein>
    <submittedName>
        <fullName evidence="2">Uncharacterized protein</fullName>
    </submittedName>
</protein>
<evidence type="ECO:0000256" key="1">
    <source>
        <dbReference type="SAM" id="MobiDB-lite"/>
    </source>
</evidence>
<sequence length="250" mass="26392">MRASTVVKLGIGKGELGNCVGKKGNRACDETGLEVGSSFEGLRPKEEWGFLDTLVNGFATKREVGPEDGFLDQPKLKNDTDAASRHKLKLNSIISDDKAVTFASEGKISRASNVKMEDGAGGLFGAQSQGKVGRDRDHVAVNERRPNVDLLVTLVSGRECSAGCDLLVPVCGVDVEPVIVDADSVVGVPGRHRDLETGSEEIGDGGVEAVYGGVLEDEPGLVGTEDGPNDEDCDKNNQEEDENAGYDSSE</sequence>
<comment type="caution">
    <text evidence="2">The sequence shown here is derived from an EMBL/GenBank/DDBJ whole genome shotgun (WGS) entry which is preliminary data.</text>
</comment>
<accession>A0ABR1Z7Y3</accession>
<dbReference type="Proteomes" id="UP001396334">
    <property type="component" value="Unassembled WGS sequence"/>
</dbReference>
<evidence type="ECO:0000313" key="2">
    <source>
        <dbReference type="EMBL" id="KAK8475530.1"/>
    </source>
</evidence>
<feature type="compositionally biased region" description="Acidic residues" evidence="1">
    <location>
        <begin position="227"/>
        <end position="250"/>
    </location>
</feature>